<evidence type="ECO:0000313" key="3">
    <source>
        <dbReference type="Proteomes" id="UP001459277"/>
    </source>
</evidence>
<comment type="caution">
    <text evidence="2">The sequence shown here is derived from an EMBL/GenBank/DDBJ whole genome shotgun (WGS) entry which is preliminary data.</text>
</comment>
<feature type="domain" description="KIB1-4 beta-propeller" evidence="1">
    <location>
        <begin position="25"/>
        <end position="132"/>
    </location>
</feature>
<dbReference type="InterPro" id="IPR005174">
    <property type="entry name" value="KIB1-4_b-propeller"/>
</dbReference>
<organism evidence="2 3">
    <name type="scientific">Lithocarpus litseifolius</name>
    <dbReference type="NCBI Taxonomy" id="425828"/>
    <lineage>
        <taxon>Eukaryota</taxon>
        <taxon>Viridiplantae</taxon>
        <taxon>Streptophyta</taxon>
        <taxon>Embryophyta</taxon>
        <taxon>Tracheophyta</taxon>
        <taxon>Spermatophyta</taxon>
        <taxon>Magnoliopsida</taxon>
        <taxon>eudicotyledons</taxon>
        <taxon>Gunneridae</taxon>
        <taxon>Pentapetalae</taxon>
        <taxon>rosids</taxon>
        <taxon>fabids</taxon>
        <taxon>Fagales</taxon>
        <taxon>Fagaceae</taxon>
        <taxon>Lithocarpus</taxon>
    </lineage>
</organism>
<evidence type="ECO:0000259" key="1">
    <source>
        <dbReference type="Pfam" id="PF03478"/>
    </source>
</evidence>
<dbReference type="Proteomes" id="UP001459277">
    <property type="component" value="Unassembled WGS sequence"/>
</dbReference>
<dbReference type="Pfam" id="PF03478">
    <property type="entry name" value="Beta-prop_KIB1-4"/>
    <property type="match status" value="1"/>
</dbReference>
<gene>
    <name evidence="2" type="ORF">SO802_030643</name>
</gene>
<evidence type="ECO:0000313" key="2">
    <source>
        <dbReference type="EMBL" id="KAK9985692.1"/>
    </source>
</evidence>
<proteinExistence type="predicted"/>
<dbReference type="PANTHER" id="PTHR40891:SF1">
    <property type="entry name" value="DUF295 DOMAIN-CONTAINING PROTEIN"/>
    <property type="match status" value="1"/>
</dbReference>
<dbReference type="EMBL" id="JAZDWU010000011">
    <property type="protein sequence ID" value="KAK9985692.1"/>
    <property type="molecule type" value="Genomic_DNA"/>
</dbReference>
<name>A0AAW2BIU8_9ROSI</name>
<reference evidence="2 3" key="1">
    <citation type="submission" date="2024-01" db="EMBL/GenBank/DDBJ databases">
        <title>A telomere-to-telomere, gap-free genome of sweet tea (Lithocarpus litseifolius).</title>
        <authorList>
            <person name="Zhou J."/>
        </authorList>
    </citation>
    <scope>NUCLEOTIDE SEQUENCE [LARGE SCALE GENOMIC DNA]</scope>
    <source>
        <strain evidence="2">Zhou-2022a</strain>
        <tissue evidence="2">Leaf</tissue>
    </source>
</reference>
<sequence length="211" mass="24133">MIKKVKLLWTYQRIDSTKTVFRRCVITDKVICSSRNSWLVLKTVVSMEVSLFNIVSKDLVQLPQLSLCGTMDICLLLSSPNEGDCCVIFINSSSNTFYYWEPGEGKFHEQRFRVEDCTVVAATVLRGTIYILALIAIEDCEDRYALSLFTAVFVDSSLRFEKLTNENLPLHDDNTFGEADFLFESTIKNRIKCHQTHNPRASYSPMTVEES</sequence>
<protein>
    <recommendedName>
        <fullName evidence="1">KIB1-4 beta-propeller domain-containing protein</fullName>
    </recommendedName>
</protein>
<accession>A0AAW2BIU8</accession>
<dbReference type="AlphaFoldDB" id="A0AAW2BIU8"/>
<dbReference type="PANTHER" id="PTHR40891">
    <property type="entry name" value="DUF295 DOMAIN-CONTAINING PROTEIN"/>
    <property type="match status" value="1"/>
</dbReference>
<keyword evidence="3" id="KW-1185">Reference proteome</keyword>